<keyword evidence="3 6" id="KW-0812">Transmembrane</keyword>
<feature type="transmembrane region" description="Helical" evidence="6">
    <location>
        <begin position="56"/>
        <end position="75"/>
    </location>
</feature>
<feature type="transmembrane region" description="Helical" evidence="6">
    <location>
        <begin position="118"/>
        <end position="137"/>
    </location>
</feature>
<dbReference type="GO" id="GO:0000271">
    <property type="term" value="P:polysaccharide biosynthetic process"/>
    <property type="evidence" value="ECO:0007669"/>
    <property type="project" value="InterPro"/>
</dbReference>
<dbReference type="KEGG" id="nbg:DV706_03155"/>
<evidence type="ECO:0000256" key="4">
    <source>
        <dbReference type="ARBA" id="ARBA00022989"/>
    </source>
</evidence>
<proteinExistence type="inferred from homology"/>
<accession>A0A4D6HR83</accession>
<comment type="similarity">
    <text evidence="2">Belongs to the GtrA family.</text>
</comment>
<comment type="subcellular location">
    <subcellularLocation>
        <location evidence="1">Membrane</location>
        <topology evidence="1">Multi-pass membrane protein</topology>
    </subcellularLocation>
</comment>
<sequence>MSNSLSEAVRRRVRALLSTARFSQFVGVGVAGAAVDNVALLLLVEVTALGPVAAKVLSWELSIMVIFAINERWTFAEYGAMTPRALGRRFVRSNAVRFAGFLVTLSVLAILVGWFDVWYLTANLIGTGIGFFVNYTCESLITWKVHRD</sequence>
<evidence type="ECO:0000256" key="3">
    <source>
        <dbReference type="ARBA" id="ARBA00022692"/>
    </source>
</evidence>
<dbReference type="GeneID" id="39850229"/>
<feature type="transmembrane region" description="Helical" evidence="6">
    <location>
        <begin position="95"/>
        <end position="112"/>
    </location>
</feature>
<reference evidence="8 9" key="1">
    <citation type="journal article" date="2019" name="Nat. Commun.">
        <title>A new type of DNA phosphorothioation-based antiviral system in archaea.</title>
        <authorList>
            <person name="Xiong L."/>
            <person name="Liu S."/>
            <person name="Chen S."/>
            <person name="Xiao Y."/>
            <person name="Zhu B."/>
            <person name="Gao Y."/>
            <person name="Zhang Y."/>
            <person name="Chen B."/>
            <person name="Luo J."/>
            <person name="Deng Z."/>
            <person name="Chen X."/>
            <person name="Wang L."/>
            <person name="Chen S."/>
        </authorList>
    </citation>
    <scope>NUCLEOTIDE SEQUENCE [LARGE SCALE GENOMIC DNA]</scope>
    <source>
        <strain evidence="8 9">JCM 10635</strain>
    </source>
</reference>
<organism evidence="8 9">
    <name type="scientific">Natronorubrum bangense</name>
    <dbReference type="NCBI Taxonomy" id="61858"/>
    <lineage>
        <taxon>Archaea</taxon>
        <taxon>Methanobacteriati</taxon>
        <taxon>Methanobacteriota</taxon>
        <taxon>Stenosarchaea group</taxon>
        <taxon>Halobacteria</taxon>
        <taxon>Halobacteriales</taxon>
        <taxon>Natrialbaceae</taxon>
        <taxon>Natronorubrum</taxon>
    </lineage>
</organism>
<dbReference type="Pfam" id="PF04138">
    <property type="entry name" value="GtrA_DPMS_TM"/>
    <property type="match status" value="1"/>
</dbReference>
<evidence type="ECO:0000256" key="6">
    <source>
        <dbReference type="SAM" id="Phobius"/>
    </source>
</evidence>
<dbReference type="Proteomes" id="UP000296822">
    <property type="component" value="Chromosome"/>
</dbReference>
<dbReference type="PANTHER" id="PTHR38459:SF1">
    <property type="entry name" value="PROPHAGE BACTOPRENOL-LINKED GLUCOSE TRANSLOCASE HOMOLOG"/>
    <property type="match status" value="1"/>
</dbReference>
<protein>
    <submittedName>
        <fullName evidence="8">GtrA family protein</fullName>
    </submittedName>
</protein>
<gene>
    <name evidence="8" type="ORF">DV706_03155</name>
</gene>
<keyword evidence="4 6" id="KW-1133">Transmembrane helix</keyword>
<dbReference type="PANTHER" id="PTHR38459">
    <property type="entry name" value="PROPHAGE BACTOPRENOL-LINKED GLUCOSE TRANSLOCASE HOMOLOG"/>
    <property type="match status" value="1"/>
</dbReference>
<name>A0A4D6HR83_9EURY</name>
<evidence type="ECO:0000259" key="7">
    <source>
        <dbReference type="Pfam" id="PF04138"/>
    </source>
</evidence>
<keyword evidence="5 6" id="KW-0472">Membrane</keyword>
<dbReference type="GO" id="GO:0005886">
    <property type="term" value="C:plasma membrane"/>
    <property type="evidence" value="ECO:0007669"/>
    <property type="project" value="TreeGrafter"/>
</dbReference>
<dbReference type="InterPro" id="IPR007267">
    <property type="entry name" value="GtrA_DPMS_TM"/>
</dbReference>
<evidence type="ECO:0000256" key="2">
    <source>
        <dbReference type="ARBA" id="ARBA00009399"/>
    </source>
</evidence>
<feature type="domain" description="GtrA/DPMS transmembrane" evidence="7">
    <location>
        <begin position="24"/>
        <end position="143"/>
    </location>
</feature>
<dbReference type="AlphaFoldDB" id="A0A4D6HR83"/>
<dbReference type="RefSeq" id="WP_049889836.1">
    <property type="nucleotide sequence ID" value="NZ_CP031305.1"/>
</dbReference>
<evidence type="ECO:0000256" key="1">
    <source>
        <dbReference type="ARBA" id="ARBA00004141"/>
    </source>
</evidence>
<dbReference type="EMBL" id="CP031305">
    <property type="protein sequence ID" value="QCC55786.1"/>
    <property type="molecule type" value="Genomic_DNA"/>
</dbReference>
<feature type="transmembrane region" description="Helical" evidence="6">
    <location>
        <begin position="21"/>
        <end position="44"/>
    </location>
</feature>
<evidence type="ECO:0000256" key="5">
    <source>
        <dbReference type="ARBA" id="ARBA00023136"/>
    </source>
</evidence>
<dbReference type="InterPro" id="IPR051401">
    <property type="entry name" value="GtrA_CellWall_Glycosyl"/>
</dbReference>
<evidence type="ECO:0000313" key="9">
    <source>
        <dbReference type="Proteomes" id="UP000296822"/>
    </source>
</evidence>
<evidence type="ECO:0000313" key="8">
    <source>
        <dbReference type="EMBL" id="QCC55786.1"/>
    </source>
</evidence>